<dbReference type="InterPro" id="IPR001697">
    <property type="entry name" value="Pyr_Knase"/>
</dbReference>
<dbReference type="PANTHER" id="PTHR11817">
    <property type="entry name" value="PYRUVATE KINASE"/>
    <property type="match status" value="1"/>
</dbReference>
<evidence type="ECO:0000313" key="1">
    <source>
        <dbReference type="EMBL" id="EUA08729.1"/>
    </source>
</evidence>
<sequence>MLSGETAVGKYPLAAVKTMSRIICAVEQNSVAAPPLTHIPRTKRGVISYAARDIGERLDAKALVAFTQSGDTVRRLAACTPAAAAGVHRPARGAQPAGHDVGHRDLHRSAHAVH</sequence>
<dbReference type="InterPro" id="IPR036918">
    <property type="entry name" value="Pyrv_Knase_C_sf"/>
</dbReference>
<reference evidence="1" key="1">
    <citation type="submission" date="2014-01" db="EMBL/GenBank/DDBJ databases">
        <authorList>
            <person name="Brown-Elliot B."/>
            <person name="Wallace R."/>
            <person name="Lenaerts A."/>
            <person name="Ordway D."/>
            <person name="DeGroote M.A."/>
            <person name="Parker T."/>
            <person name="Sizemore C."/>
            <person name="Tallon L.J."/>
            <person name="Sadzewicz L.K."/>
            <person name="Sengamalay N."/>
            <person name="Fraser C.M."/>
            <person name="Hine E."/>
            <person name="Shefchek K.A."/>
            <person name="Das S.P."/>
            <person name="Tettelin H."/>
        </authorList>
    </citation>
    <scope>NUCLEOTIDE SEQUENCE [LARGE SCALE GENOMIC DNA]</scope>
    <source>
        <strain evidence="1">4042</strain>
    </source>
</reference>
<protein>
    <submittedName>
        <fullName evidence="1">Pyruvate kinase, barrel domain protein</fullName>
    </submittedName>
</protein>
<dbReference type="PATRIC" id="fig|1299334.3.peg.9278"/>
<dbReference type="AlphaFoldDB" id="X7YNP2"/>
<dbReference type="EMBL" id="JAOB01000090">
    <property type="protein sequence ID" value="EUA08729.1"/>
    <property type="molecule type" value="Genomic_DNA"/>
</dbReference>
<dbReference type="GO" id="GO:0000287">
    <property type="term" value="F:magnesium ion binding"/>
    <property type="evidence" value="ECO:0007669"/>
    <property type="project" value="InterPro"/>
</dbReference>
<keyword evidence="1" id="KW-0670">Pyruvate</keyword>
<dbReference type="GO" id="GO:0004743">
    <property type="term" value="F:pyruvate kinase activity"/>
    <property type="evidence" value="ECO:0007669"/>
    <property type="project" value="InterPro"/>
</dbReference>
<gene>
    <name evidence="1" type="ORF">I553_9786</name>
</gene>
<organism evidence="1">
    <name type="scientific">Mycobacterium xenopi 4042</name>
    <dbReference type="NCBI Taxonomy" id="1299334"/>
    <lineage>
        <taxon>Bacteria</taxon>
        <taxon>Bacillati</taxon>
        <taxon>Actinomycetota</taxon>
        <taxon>Actinomycetes</taxon>
        <taxon>Mycobacteriales</taxon>
        <taxon>Mycobacteriaceae</taxon>
        <taxon>Mycobacterium</taxon>
    </lineage>
</organism>
<comment type="caution">
    <text evidence="1">The sequence shown here is derived from an EMBL/GenBank/DDBJ whole genome shotgun (WGS) entry which is preliminary data.</text>
</comment>
<dbReference type="Gene3D" id="3.40.1380.20">
    <property type="entry name" value="Pyruvate kinase, C-terminal domain"/>
    <property type="match status" value="1"/>
</dbReference>
<dbReference type="GO" id="GO:0030955">
    <property type="term" value="F:potassium ion binding"/>
    <property type="evidence" value="ECO:0007669"/>
    <property type="project" value="InterPro"/>
</dbReference>
<keyword evidence="1" id="KW-0418">Kinase</keyword>
<dbReference type="Gene3D" id="3.20.20.60">
    <property type="entry name" value="Phosphoenolpyruvate-binding domains"/>
    <property type="match status" value="1"/>
</dbReference>
<keyword evidence="1" id="KW-0808">Transferase</keyword>
<dbReference type="InterPro" id="IPR040442">
    <property type="entry name" value="Pyrv_kinase-like_dom_sf"/>
</dbReference>
<accession>X7YNP2</accession>
<proteinExistence type="predicted"/>
<dbReference type="SUPFAM" id="SSF52935">
    <property type="entry name" value="PK C-terminal domain-like"/>
    <property type="match status" value="1"/>
</dbReference>
<name>X7YNP2_MYCXE</name>
<dbReference type="GO" id="GO:0016301">
    <property type="term" value="F:kinase activity"/>
    <property type="evidence" value="ECO:0007669"/>
    <property type="project" value="UniProtKB-KW"/>
</dbReference>